<gene>
    <name evidence="2" type="ORF">GS4_11_03630</name>
</gene>
<dbReference type="NCBIfam" id="TIGR00778">
    <property type="entry name" value="ahpD_dom"/>
    <property type="match status" value="1"/>
</dbReference>
<evidence type="ECO:0000259" key="1">
    <source>
        <dbReference type="Pfam" id="PF02627"/>
    </source>
</evidence>
<dbReference type="EMBL" id="BANX01000011">
    <property type="protein sequence ID" value="GAC68091.1"/>
    <property type="molecule type" value="Genomic_DNA"/>
</dbReference>
<proteinExistence type="predicted"/>
<dbReference type="Proteomes" id="UP000011666">
    <property type="component" value="Unassembled WGS sequence"/>
</dbReference>
<feature type="domain" description="Carboxymuconolactone decarboxylase-like" evidence="1">
    <location>
        <begin position="32"/>
        <end position="114"/>
    </location>
</feature>
<accession>M0QIG1</accession>
<protein>
    <recommendedName>
        <fullName evidence="1">Carboxymuconolactone decarboxylase-like domain-containing protein</fullName>
    </recommendedName>
</protein>
<dbReference type="RefSeq" id="WP_007619896.1">
    <property type="nucleotide sequence ID" value="NZ_BANX01000011.1"/>
</dbReference>
<reference evidence="2 3" key="1">
    <citation type="submission" date="2013-01" db="EMBL/GenBank/DDBJ databases">
        <title>Whole genome shotgun sequence of Gordonia soli NBRC 108243.</title>
        <authorList>
            <person name="Isaki-Nakamura S."/>
            <person name="Hosoyama A."/>
            <person name="Tsuchikane K."/>
            <person name="Ando Y."/>
            <person name="Baba S."/>
            <person name="Ohji S."/>
            <person name="Hamada M."/>
            <person name="Tamura T."/>
            <person name="Yamazoe A."/>
            <person name="Yamazaki S."/>
            <person name="Fujita N."/>
        </authorList>
    </citation>
    <scope>NUCLEOTIDE SEQUENCE [LARGE SCALE GENOMIC DNA]</scope>
    <source>
        <strain evidence="2 3">NBRC 108243</strain>
    </source>
</reference>
<evidence type="ECO:0000313" key="3">
    <source>
        <dbReference type="Proteomes" id="UP000011666"/>
    </source>
</evidence>
<dbReference type="InterPro" id="IPR029032">
    <property type="entry name" value="AhpD-like"/>
</dbReference>
<dbReference type="GO" id="GO:0051920">
    <property type="term" value="F:peroxiredoxin activity"/>
    <property type="evidence" value="ECO:0007669"/>
    <property type="project" value="InterPro"/>
</dbReference>
<evidence type="ECO:0000313" key="2">
    <source>
        <dbReference type="EMBL" id="GAC68091.1"/>
    </source>
</evidence>
<organism evidence="2 3">
    <name type="scientific">Gordonia soli NBRC 108243</name>
    <dbReference type="NCBI Taxonomy" id="1223545"/>
    <lineage>
        <taxon>Bacteria</taxon>
        <taxon>Bacillati</taxon>
        <taxon>Actinomycetota</taxon>
        <taxon>Actinomycetes</taxon>
        <taxon>Mycobacteriales</taxon>
        <taxon>Gordoniaceae</taxon>
        <taxon>Gordonia</taxon>
    </lineage>
</organism>
<dbReference type="InterPro" id="IPR003779">
    <property type="entry name" value="CMD-like"/>
</dbReference>
<dbReference type="SUPFAM" id="SSF69118">
    <property type="entry name" value="AhpD-like"/>
    <property type="match status" value="1"/>
</dbReference>
<dbReference type="OrthoDB" id="657225at2"/>
<dbReference type="PANTHER" id="PTHR34846">
    <property type="entry name" value="4-CARBOXYMUCONOLACTONE DECARBOXYLASE FAMILY PROTEIN (AFU_ORTHOLOGUE AFUA_6G11590)"/>
    <property type="match status" value="1"/>
</dbReference>
<dbReference type="AlphaFoldDB" id="M0QIG1"/>
<name>M0QIG1_9ACTN</name>
<dbReference type="eggNOG" id="COG2128">
    <property type="taxonomic scope" value="Bacteria"/>
</dbReference>
<keyword evidence="3" id="KW-1185">Reference proteome</keyword>
<sequence length="183" mass="20207">MRAWDRSKNYVTSLRQAKRHRSDLFGWLGRRPLLMAATSGYETALLLSNKLDPKLKELAELKTAGLINCEFCLDIGSALARGAGITEQQIRDLPRYTDSSAYTALEKLVISYAEAMTRTPAVDLEEIRERLSKNLSRAQLAELAATVAWENQRARLNQGLGVRPTGMSDGAVCAIPERSVTGP</sequence>
<comment type="caution">
    <text evidence="2">The sequence shown here is derived from an EMBL/GenBank/DDBJ whole genome shotgun (WGS) entry which is preliminary data.</text>
</comment>
<dbReference type="PANTHER" id="PTHR34846:SF10">
    <property type="entry name" value="CYTOPLASMIC PROTEIN"/>
    <property type="match status" value="1"/>
</dbReference>
<dbReference type="Gene3D" id="1.20.1290.10">
    <property type="entry name" value="AhpD-like"/>
    <property type="match status" value="1"/>
</dbReference>
<dbReference type="InterPro" id="IPR004675">
    <property type="entry name" value="AhpD_core"/>
</dbReference>
<dbReference type="STRING" id="1223545.GS4_11_03630"/>
<dbReference type="Pfam" id="PF02627">
    <property type="entry name" value="CMD"/>
    <property type="match status" value="1"/>
</dbReference>